<keyword evidence="3" id="KW-1185">Reference proteome</keyword>
<accession>A0A286DE25</accession>
<feature type="signal peptide" evidence="1">
    <location>
        <begin position="1"/>
        <end position="22"/>
    </location>
</feature>
<organism evidence="2 3">
    <name type="scientific">Pseudoxanthomonas wuyuanensis</name>
    <dbReference type="NCBI Taxonomy" id="1073196"/>
    <lineage>
        <taxon>Bacteria</taxon>
        <taxon>Pseudomonadati</taxon>
        <taxon>Pseudomonadota</taxon>
        <taxon>Gammaproteobacteria</taxon>
        <taxon>Lysobacterales</taxon>
        <taxon>Lysobacteraceae</taxon>
        <taxon>Pseudoxanthomonas</taxon>
    </lineage>
</organism>
<evidence type="ECO:0000256" key="1">
    <source>
        <dbReference type="SAM" id="SignalP"/>
    </source>
</evidence>
<dbReference type="RefSeq" id="WP_097123350.1">
    <property type="nucleotide sequence ID" value="NZ_PDWU01000015.1"/>
</dbReference>
<dbReference type="Proteomes" id="UP000219374">
    <property type="component" value="Unassembled WGS sequence"/>
</dbReference>
<proteinExistence type="predicted"/>
<gene>
    <name evidence="2" type="ORF">SAMN06296416_11179</name>
</gene>
<dbReference type="EMBL" id="OCND01000011">
    <property type="protein sequence ID" value="SOD56928.1"/>
    <property type="molecule type" value="Genomic_DNA"/>
</dbReference>
<feature type="chain" id="PRO_5012222461" evidence="1">
    <location>
        <begin position="23"/>
        <end position="176"/>
    </location>
</feature>
<sequence length="176" mass="18470">MAGGLRTAQSAALRMAFAVALAAFGVDADACSIGSGIREQDLTRSYRSSDEVFVARLTSYRVVAPAPGGRYMLRQSDYELIEAIKGRPASRGVLTETDPAAPLPGNPPGPACGPWLLGPTAVGAIALIMTRRNSLGGMDYVGIDPFSRTLDPAATPADDDLELILRIHLRSEASGL</sequence>
<evidence type="ECO:0000313" key="2">
    <source>
        <dbReference type="EMBL" id="SOD56928.1"/>
    </source>
</evidence>
<dbReference type="AlphaFoldDB" id="A0A286DE25"/>
<keyword evidence="1" id="KW-0732">Signal</keyword>
<evidence type="ECO:0000313" key="3">
    <source>
        <dbReference type="Proteomes" id="UP000219374"/>
    </source>
</evidence>
<reference evidence="2 3" key="1">
    <citation type="submission" date="2017-09" db="EMBL/GenBank/DDBJ databases">
        <authorList>
            <person name="Ehlers B."/>
            <person name="Leendertz F.H."/>
        </authorList>
    </citation>
    <scope>NUCLEOTIDE SEQUENCE [LARGE SCALE GENOMIC DNA]</scope>
    <source>
        <strain evidence="2 3">CGMCC 1.10978</strain>
    </source>
</reference>
<protein>
    <submittedName>
        <fullName evidence="2">Uncharacterized protein</fullName>
    </submittedName>
</protein>
<name>A0A286DE25_9GAMM</name>